<dbReference type="AlphaFoldDB" id="A0AAJ1M9I8"/>
<reference evidence="2" key="1">
    <citation type="submission" date="2023-01" db="EMBL/GenBank/DDBJ databases">
        <title>Genome analysis of 13 Lactobacillus isolated from gut of wild boar.</title>
        <authorList>
            <person name="Papp P."/>
            <person name="Libisch B."/>
            <person name="Nagy T."/>
            <person name="Olasz F."/>
        </authorList>
    </citation>
    <scope>NUCLEOTIDE SEQUENCE</scope>
    <source>
        <strain evidence="2">F146</strain>
    </source>
</reference>
<keyword evidence="1" id="KW-0812">Transmembrane</keyword>
<feature type="transmembrane region" description="Helical" evidence="1">
    <location>
        <begin position="67"/>
        <end position="85"/>
    </location>
</feature>
<dbReference type="EMBL" id="JAQONE010000003">
    <property type="protein sequence ID" value="MDC2828941.1"/>
    <property type="molecule type" value="Genomic_DNA"/>
</dbReference>
<comment type="caution">
    <text evidence="2">The sequence shown here is derived from an EMBL/GenBank/DDBJ whole genome shotgun (WGS) entry which is preliminary data.</text>
</comment>
<name>A0AAJ1M9I8_LIMMU</name>
<dbReference type="Proteomes" id="UP001220670">
    <property type="component" value="Unassembled WGS sequence"/>
</dbReference>
<evidence type="ECO:0000256" key="1">
    <source>
        <dbReference type="SAM" id="Phobius"/>
    </source>
</evidence>
<evidence type="ECO:0000313" key="3">
    <source>
        <dbReference type="Proteomes" id="UP001220670"/>
    </source>
</evidence>
<dbReference type="RefSeq" id="WP_272225669.1">
    <property type="nucleotide sequence ID" value="NZ_JAQONE010000003.1"/>
</dbReference>
<evidence type="ECO:0000313" key="2">
    <source>
        <dbReference type="EMBL" id="MDC2828941.1"/>
    </source>
</evidence>
<accession>A0AAJ1M9I8</accession>
<keyword evidence="1" id="KW-0472">Membrane</keyword>
<sequence length="276" mass="32117">MEEQIIKKTVLKKTTTGIVNGLFGATHYQNYHGYRQAMRRLNFLLWLIGIFGIVGSLPFRFNRHGSLTSLCILLLAAYFFAYYWITAKARLLKRDSQMVKASLSFDGKLSKEWNIYDGIYDDVDRQSLEIAFVNERSWLSNWIRLILRKRPVPFGPNDIDALQRYLIGLQQLSNDAMSYVAYGTVDQTMSSVLLENCIELREIDHHYLTKPGRWDYAFSVGDFRCGLWQYPDFKVYAMSMDTSRYNKIQAGKFKRQKINKDIAAKIRNLDLKGKAN</sequence>
<gene>
    <name evidence="2" type="ORF">PO250_01145</name>
</gene>
<keyword evidence="1" id="KW-1133">Transmembrane helix</keyword>
<feature type="transmembrane region" description="Helical" evidence="1">
    <location>
        <begin position="43"/>
        <end position="61"/>
    </location>
</feature>
<protein>
    <submittedName>
        <fullName evidence="2">Uncharacterized protein</fullName>
    </submittedName>
</protein>
<proteinExistence type="predicted"/>
<organism evidence="2 3">
    <name type="scientific">Limosilactobacillus mucosae</name>
    <name type="common">Lactobacillus mucosae</name>
    <dbReference type="NCBI Taxonomy" id="97478"/>
    <lineage>
        <taxon>Bacteria</taxon>
        <taxon>Bacillati</taxon>
        <taxon>Bacillota</taxon>
        <taxon>Bacilli</taxon>
        <taxon>Lactobacillales</taxon>
        <taxon>Lactobacillaceae</taxon>
        <taxon>Limosilactobacillus</taxon>
    </lineage>
</organism>